<evidence type="ECO:0000256" key="3">
    <source>
        <dbReference type="ARBA" id="ARBA00022723"/>
    </source>
</evidence>
<dbReference type="InterPro" id="IPR012292">
    <property type="entry name" value="Globin/Proto"/>
</dbReference>
<evidence type="ECO:0000313" key="5">
    <source>
        <dbReference type="EMBL" id="SJM62891.1"/>
    </source>
</evidence>
<dbReference type="AlphaFoldDB" id="A0A1R4G3Y4"/>
<organism evidence="5 6">
    <name type="scientific">Brevundimonas diminuta 3F5N</name>
    <dbReference type="NCBI Taxonomy" id="1255603"/>
    <lineage>
        <taxon>Bacteria</taxon>
        <taxon>Pseudomonadati</taxon>
        <taxon>Pseudomonadota</taxon>
        <taxon>Alphaproteobacteria</taxon>
        <taxon>Caulobacterales</taxon>
        <taxon>Caulobacteraceae</taxon>
        <taxon>Brevundimonas</taxon>
    </lineage>
</organism>
<dbReference type="SUPFAM" id="SSF46458">
    <property type="entry name" value="Globin-like"/>
    <property type="match status" value="1"/>
</dbReference>
<gene>
    <name evidence="5" type="ORF">FM111_09140</name>
</gene>
<protein>
    <submittedName>
        <fullName evidence="5">Truncated hemoglobins</fullName>
    </submittedName>
</protein>
<dbReference type="EMBL" id="FUIE01000049">
    <property type="protein sequence ID" value="SJM62891.1"/>
    <property type="molecule type" value="Genomic_DNA"/>
</dbReference>
<keyword evidence="1" id="KW-0813">Transport</keyword>
<keyword evidence="4" id="KW-0408">Iron</keyword>
<dbReference type="InterPro" id="IPR009050">
    <property type="entry name" value="Globin-like_sf"/>
</dbReference>
<dbReference type="Proteomes" id="UP000195766">
    <property type="component" value="Unassembled WGS sequence"/>
</dbReference>
<dbReference type="GO" id="GO:0019825">
    <property type="term" value="F:oxygen binding"/>
    <property type="evidence" value="ECO:0007669"/>
    <property type="project" value="InterPro"/>
</dbReference>
<keyword evidence="2" id="KW-0349">Heme</keyword>
<keyword evidence="3" id="KW-0479">Metal-binding</keyword>
<dbReference type="Gene3D" id="1.10.490.10">
    <property type="entry name" value="Globins"/>
    <property type="match status" value="1"/>
</dbReference>
<dbReference type="CDD" id="cd08916">
    <property type="entry name" value="TrHb3_P"/>
    <property type="match status" value="1"/>
</dbReference>
<proteinExistence type="predicted"/>
<evidence type="ECO:0000256" key="4">
    <source>
        <dbReference type="ARBA" id="ARBA00023004"/>
    </source>
</evidence>
<dbReference type="Pfam" id="PF01152">
    <property type="entry name" value="Bac_globin"/>
    <property type="match status" value="1"/>
</dbReference>
<name>A0A1R4G3Y4_BREDI</name>
<accession>A0A1R4G3Y4</accession>
<evidence type="ECO:0000256" key="2">
    <source>
        <dbReference type="ARBA" id="ARBA00022617"/>
    </source>
</evidence>
<evidence type="ECO:0000313" key="6">
    <source>
        <dbReference type="Proteomes" id="UP000195766"/>
    </source>
</evidence>
<reference evidence="5 6" key="1">
    <citation type="submission" date="2017-02" db="EMBL/GenBank/DDBJ databases">
        <authorList>
            <person name="Peterson S.W."/>
        </authorList>
    </citation>
    <scope>NUCLEOTIDE SEQUENCE [LARGE SCALE GENOMIC DNA]</scope>
    <source>
        <strain evidence="5 6">3F5N</strain>
    </source>
</reference>
<dbReference type="GO" id="GO:0046872">
    <property type="term" value="F:metal ion binding"/>
    <property type="evidence" value="ECO:0007669"/>
    <property type="project" value="UniProtKB-KW"/>
</dbReference>
<dbReference type="GO" id="GO:0020037">
    <property type="term" value="F:heme binding"/>
    <property type="evidence" value="ECO:0007669"/>
    <property type="project" value="InterPro"/>
</dbReference>
<dbReference type="InterPro" id="IPR001486">
    <property type="entry name" value="Hemoglobin_trunc"/>
</dbReference>
<evidence type="ECO:0000256" key="1">
    <source>
        <dbReference type="ARBA" id="ARBA00022448"/>
    </source>
</evidence>
<sequence length="187" mass="20778">MVFCTVASYLAIMSTPDRPVAFRIDRPAPDRVEAAARREAAVARIRAETGIDEAMIDALVEGFYAKVREDDVIGPIFAAHIDDWGPHLEQMKLFWSSVALSTGAYQGRPMPKHLPLPIDSRHFDHWLDLFEATARKLCPPVAAEHFIVRAHRIAESLELGVANANGVLVGPGERYRRPETPWTPEAG</sequence>